<evidence type="ECO:0000313" key="1">
    <source>
        <dbReference type="EMBL" id="EXX61377.1"/>
    </source>
</evidence>
<evidence type="ECO:0000313" key="2">
    <source>
        <dbReference type="Proteomes" id="UP000022910"/>
    </source>
</evidence>
<accession>A0A015IVS8</accession>
<dbReference type="OrthoDB" id="2393664at2759"/>
<protein>
    <submittedName>
        <fullName evidence="1">Uncharacterized protein</fullName>
    </submittedName>
</protein>
<dbReference type="EMBL" id="JEMT01025664">
    <property type="protein sequence ID" value="EXX61377.1"/>
    <property type="molecule type" value="Genomic_DNA"/>
</dbReference>
<organism evidence="1 2">
    <name type="scientific">Rhizophagus irregularis (strain DAOM 197198w)</name>
    <name type="common">Glomus intraradices</name>
    <dbReference type="NCBI Taxonomy" id="1432141"/>
    <lineage>
        <taxon>Eukaryota</taxon>
        <taxon>Fungi</taxon>
        <taxon>Fungi incertae sedis</taxon>
        <taxon>Mucoromycota</taxon>
        <taxon>Glomeromycotina</taxon>
        <taxon>Glomeromycetes</taxon>
        <taxon>Glomerales</taxon>
        <taxon>Glomeraceae</taxon>
        <taxon>Rhizophagus</taxon>
    </lineage>
</organism>
<name>A0A015IVS8_RHIIW</name>
<dbReference type="HOGENOM" id="CLU_2706185_0_0_1"/>
<dbReference type="AlphaFoldDB" id="A0A015IVS8"/>
<reference evidence="1 2" key="1">
    <citation type="submission" date="2014-02" db="EMBL/GenBank/DDBJ databases">
        <title>Single nucleus genome sequencing reveals high similarity among nuclei of an endomycorrhizal fungus.</title>
        <authorList>
            <person name="Lin K."/>
            <person name="Geurts R."/>
            <person name="Zhang Z."/>
            <person name="Limpens E."/>
            <person name="Saunders D.G."/>
            <person name="Mu D."/>
            <person name="Pang E."/>
            <person name="Cao H."/>
            <person name="Cha H."/>
            <person name="Lin T."/>
            <person name="Zhou Q."/>
            <person name="Shang Y."/>
            <person name="Li Y."/>
            <person name="Ivanov S."/>
            <person name="Sharma T."/>
            <person name="Velzen R.V."/>
            <person name="Ruijter N.D."/>
            <person name="Aanen D.K."/>
            <person name="Win J."/>
            <person name="Kamoun S."/>
            <person name="Bisseling T."/>
            <person name="Huang S."/>
        </authorList>
    </citation>
    <scope>NUCLEOTIDE SEQUENCE [LARGE SCALE GENOMIC DNA]</scope>
    <source>
        <strain evidence="2">DAOM197198w</strain>
    </source>
</reference>
<comment type="caution">
    <text evidence="1">The sequence shown here is derived from an EMBL/GenBank/DDBJ whole genome shotgun (WGS) entry which is preliminary data.</text>
</comment>
<sequence length="73" mass="8053">MEMCRIGAWRTLGITQQIAADEICELAKSPIGFGQSAVSKIVKRSELSANNALMKNAIKLWIEKQTESKAFVV</sequence>
<keyword evidence="2" id="KW-1185">Reference proteome</keyword>
<dbReference type="Proteomes" id="UP000022910">
    <property type="component" value="Unassembled WGS sequence"/>
</dbReference>
<proteinExistence type="predicted"/>
<gene>
    <name evidence="1" type="ORF">RirG_171680</name>
</gene>